<dbReference type="HAMAP" id="MF_01320_B">
    <property type="entry name" value="Ribosomal_uL2_B"/>
    <property type="match status" value="1"/>
</dbReference>
<comment type="function">
    <text evidence="5">One of the primary rRNA binding proteins. Required for association of the 30S and 50S subunits to form the 70S ribosome, for tRNA binding and peptide bond formation. It has been suggested to have peptidyltransferase activity; this is somewhat controversial. Makes several contacts with the 16S rRNA in the 70S ribosome.</text>
</comment>
<dbReference type="NCBIfam" id="TIGR01171">
    <property type="entry name" value="rplB_bact"/>
    <property type="match status" value="1"/>
</dbReference>
<evidence type="ECO:0000256" key="5">
    <source>
        <dbReference type="HAMAP-Rule" id="MF_01320"/>
    </source>
</evidence>
<reference evidence="9" key="1">
    <citation type="submission" date="2021-02" db="EMBL/GenBank/DDBJ databases">
        <title>The CRISPR/cas machinery reduction and long-range gene transfer in the hot spring cyanobacterium Synechococcus.</title>
        <authorList>
            <person name="Dvorak P."/>
            <person name="Jahodarova E."/>
            <person name="Hasler P."/>
            <person name="Poulickova A."/>
        </authorList>
    </citation>
    <scope>NUCLEOTIDE SEQUENCE</scope>
    <source>
        <strain evidence="9">Rupite</strain>
    </source>
</reference>
<feature type="domain" description="Large ribosomal subunit protein uL2 RNA-binding" evidence="8">
    <location>
        <begin position="48"/>
        <end position="124"/>
    </location>
</feature>
<comment type="similarity">
    <text evidence="1 5">Belongs to the universal ribosomal protein uL2 family.</text>
</comment>
<dbReference type="Pfam" id="PF00181">
    <property type="entry name" value="Ribosomal_L2_N"/>
    <property type="match status" value="1"/>
</dbReference>
<keyword evidence="4 5" id="KW-0687">Ribonucleoprotein</keyword>
<dbReference type="SUPFAM" id="SSF50249">
    <property type="entry name" value="Nucleic acid-binding proteins"/>
    <property type="match status" value="1"/>
</dbReference>
<dbReference type="InterPro" id="IPR014726">
    <property type="entry name" value="Ribosomal_uL2_dom3"/>
</dbReference>
<dbReference type="InterPro" id="IPR022669">
    <property type="entry name" value="Ribosomal_uL2_C"/>
</dbReference>
<dbReference type="RefSeq" id="WP_244350085.1">
    <property type="nucleotide sequence ID" value="NZ_JAFIRA010000016.1"/>
</dbReference>
<dbReference type="EMBL" id="JAFIRA010000016">
    <property type="protein sequence ID" value="MCJ2542806.1"/>
    <property type="molecule type" value="Genomic_DNA"/>
</dbReference>
<evidence type="ECO:0000313" key="9">
    <source>
        <dbReference type="EMBL" id="MCJ2542806.1"/>
    </source>
</evidence>
<evidence type="ECO:0000256" key="4">
    <source>
        <dbReference type="ARBA" id="ARBA00023274"/>
    </source>
</evidence>
<dbReference type="InterPro" id="IPR012340">
    <property type="entry name" value="NA-bd_OB-fold"/>
</dbReference>
<evidence type="ECO:0000313" key="10">
    <source>
        <dbReference type="Proteomes" id="UP000830835"/>
    </source>
</evidence>
<dbReference type="Gene3D" id="2.30.30.30">
    <property type="match status" value="1"/>
</dbReference>
<dbReference type="InterPro" id="IPR022666">
    <property type="entry name" value="Ribosomal_uL2_RNA-bd_dom"/>
</dbReference>
<gene>
    <name evidence="5 9" type="primary">rplB</name>
    <name evidence="5" type="synonym">rpl2</name>
    <name evidence="9" type="ORF">JX360_07775</name>
</gene>
<evidence type="ECO:0000256" key="6">
    <source>
        <dbReference type="SAM" id="MobiDB-lite"/>
    </source>
</evidence>
<evidence type="ECO:0000256" key="1">
    <source>
        <dbReference type="ARBA" id="ARBA00005636"/>
    </source>
</evidence>
<dbReference type="Pfam" id="PF03947">
    <property type="entry name" value="Ribosomal_L2_C"/>
    <property type="match status" value="1"/>
</dbReference>
<keyword evidence="5" id="KW-0694">RNA-binding</keyword>
<dbReference type="Gene3D" id="4.10.950.10">
    <property type="entry name" value="Ribosomal protein L2, domain 3"/>
    <property type="match status" value="1"/>
</dbReference>
<dbReference type="InterPro" id="IPR002171">
    <property type="entry name" value="Ribosomal_uL2"/>
</dbReference>
<dbReference type="PIRSF" id="PIRSF002158">
    <property type="entry name" value="Ribosomal_L2"/>
    <property type="match status" value="1"/>
</dbReference>
<accession>A0ABT0CAJ3</accession>
<dbReference type="SMART" id="SM01383">
    <property type="entry name" value="Ribosomal_L2"/>
    <property type="match status" value="1"/>
</dbReference>
<dbReference type="InterPro" id="IPR022671">
    <property type="entry name" value="Ribosomal_uL2_CS"/>
</dbReference>
<dbReference type="SUPFAM" id="SSF50104">
    <property type="entry name" value="Translation proteins SH3-like domain"/>
    <property type="match status" value="1"/>
</dbReference>
<name>A0ABT0CAJ3_THEVL</name>
<dbReference type="Proteomes" id="UP000830835">
    <property type="component" value="Unassembled WGS sequence"/>
</dbReference>
<dbReference type="Gene3D" id="2.40.50.140">
    <property type="entry name" value="Nucleic acid-binding proteins"/>
    <property type="match status" value="1"/>
</dbReference>
<evidence type="ECO:0000256" key="3">
    <source>
        <dbReference type="ARBA" id="ARBA00022980"/>
    </source>
</evidence>
<sequence length="294" mass="32681">MGIRTFRPYTPSTRQMTVSSFEELSRDENGKRHRPEKSLLQFIHRKKGRNNRGVITSRRRGGGHKRLYRVIDFRRDKRGIPALVKTVEYDPNRNARISLVQYEDGEKRYILAPRYLEVGSTIVAGPEAPFEIGNAMPLERIPLGTVVHNVELYPGRGGQIVRAAGAGAQVVAKEGKYVSLKLPSGEVRMIRAECYATIGQVGNVDHSNLSLGKAGRSRWLGRRPKVRGSVMNPVDHPHGGGEGRAPIGRSGPVTPWGKPTLGYKTRKRNKASNKLVVRGRRRGGRRNKGGRAAQ</sequence>
<dbReference type="GO" id="GO:0005840">
    <property type="term" value="C:ribosome"/>
    <property type="evidence" value="ECO:0007669"/>
    <property type="project" value="UniProtKB-KW"/>
</dbReference>
<feature type="compositionally biased region" description="Basic residues" evidence="6">
    <location>
        <begin position="264"/>
        <end position="294"/>
    </location>
</feature>
<evidence type="ECO:0000259" key="8">
    <source>
        <dbReference type="SMART" id="SM01383"/>
    </source>
</evidence>
<keyword evidence="2 5" id="KW-0699">rRNA-binding</keyword>
<proteinExistence type="inferred from homology"/>
<dbReference type="InterPro" id="IPR014722">
    <property type="entry name" value="Rib_uL2_dom2"/>
</dbReference>
<dbReference type="SMART" id="SM01382">
    <property type="entry name" value="Ribosomal_L2_C"/>
    <property type="match status" value="1"/>
</dbReference>
<dbReference type="PANTHER" id="PTHR13691">
    <property type="entry name" value="RIBOSOMAL PROTEIN L2"/>
    <property type="match status" value="1"/>
</dbReference>
<feature type="region of interest" description="Disordered" evidence="6">
    <location>
        <begin position="227"/>
        <end position="294"/>
    </location>
</feature>
<comment type="caution">
    <text evidence="9">The sequence shown here is derived from an EMBL/GenBank/DDBJ whole genome shotgun (WGS) entry which is preliminary data.</text>
</comment>
<keyword evidence="3 5" id="KW-0689">Ribosomal protein</keyword>
<evidence type="ECO:0000259" key="7">
    <source>
        <dbReference type="SMART" id="SM01382"/>
    </source>
</evidence>
<feature type="domain" description="Large ribosomal subunit protein uL2 C-terminal" evidence="7">
    <location>
        <begin position="130"/>
        <end position="259"/>
    </location>
</feature>
<dbReference type="PROSITE" id="PS00467">
    <property type="entry name" value="RIBOSOMAL_L2"/>
    <property type="match status" value="1"/>
</dbReference>
<keyword evidence="10" id="KW-1185">Reference proteome</keyword>
<organism evidence="9 10">
    <name type="scientific">Thermostichus vulcanus str. 'Rupite'</name>
    <dbReference type="NCBI Taxonomy" id="2813851"/>
    <lineage>
        <taxon>Bacteria</taxon>
        <taxon>Bacillati</taxon>
        <taxon>Cyanobacteriota</taxon>
        <taxon>Cyanophyceae</taxon>
        <taxon>Thermostichales</taxon>
        <taxon>Thermostichaceae</taxon>
        <taxon>Thermostichus</taxon>
    </lineage>
</organism>
<dbReference type="InterPro" id="IPR008991">
    <property type="entry name" value="Translation_prot_SH3-like_sf"/>
</dbReference>
<comment type="subunit">
    <text evidence="5">Part of the 50S ribosomal subunit. Forms a bridge to the 30S subunit in the 70S ribosome.</text>
</comment>
<protein>
    <recommendedName>
        <fullName evidence="5">Large ribosomal subunit protein uL2</fullName>
    </recommendedName>
</protein>
<evidence type="ECO:0000256" key="2">
    <source>
        <dbReference type="ARBA" id="ARBA00022730"/>
    </source>
</evidence>
<dbReference type="PANTHER" id="PTHR13691:SF5">
    <property type="entry name" value="LARGE RIBOSOMAL SUBUNIT PROTEIN UL2M"/>
    <property type="match status" value="1"/>
</dbReference>
<dbReference type="InterPro" id="IPR005880">
    <property type="entry name" value="Ribosomal_uL2_bac/org-type"/>
</dbReference>